<evidence type="ECO:0000313" key="2">
    <source>
        <dbReference type="Proteomes" id="UP001054837"/>
    </source>
</evidence>
<sequence>MEPLLYSNNPPSPIAGHAALLVHAERELYVSANRGVWLPSDVGKNRLDCFPVSFILSVTVTQPDGADALSPRLFLPVSKRFFPTPFVFG</sequence>
<proteinExistence type="predicted"/>
<dbReference type="AlphaFoldDB" id="A0AAV4UTJ5"/>
<gene>
    <name evidence="1" type="ORF">CDAR_311541</name>
</gene>
<accession>A0AAV4UTJ5</accession>
<protein>
    <submittedName>
        <fullName evidence="1">Uncharacterized protein</fullName>
    </submittedName>
</protein>
<name>A0AAV4UTJ5_9ARAC</name>
<evidence type="ECO:0000313" key="1">
    <source>
        <dbReference type="EMBL" id="GIY61063.1"/>
    </source>
</evidence>
<reference evidence="1 2" key="1">
    <citation type="submission" date="2021-06" db="EMBL/GenBank/DDBJ databases">
        <title>Caerostris darwini draft genome.</title>
        <authorList>
            <person name="Kono N."/>
            <person name="Arakawa K."/>
        </authorList>
    </citation>
    <scope>NUCLEOTIDE SEQUENCE [LARGE SCALE GENOMIC DNA]</scope>
</reference>
<keyword evidence="2" id="KW-1185">Reference proteome</keyword>
<comment type="caution">
    <text evidence="1">The sequence shown here is derived from an EMBL/GenBank/DDBJ whole genome shotgun (WGS) entry which is preliminary data.</text>
</comment>
<dbReference type="EMBL" id="BPLQ01011912">
    <property type="protein sequence ID" value="GIY61063.1"/>
    <property type="molecule type" value="Genomic_DNA"/>
</dbReference>
<dbReference type="Proteomes" id="UP001054837">
    <property type="component" value="Unassembled WGS sequence"/>
</dbReference>
<organism evidence="1 2">
    <name type="scientific">Caerostris darwini</name>
    <dbReference type="NCBI Taxonomy" id="1538125"/>
    <lineage>
        <taxon>Eukaryota</taxon>
        <taxon>Metazoa</taxon>
        <taxon>Ecdysozoa</taxon>
        <taxon>Arthropoda</taxon>
        <taxon>Chelicerata</taxon>
        <taxon>Arachnida</taxon>
        <taxon>Araneae</taxon>
        <taxon>Araneomorphae</taxon>
        <taxon>Entelegynae</taxon>
        <taxon>Araneoidea</taxon>
        <taxon>Araneidae</taxon>
        <taxon>Caerostris</taxon>
    </lineage>
</organism>